<evidence type="ECO:0000256" key="2">
    <source>
        <dbReference type="SAM" id="Phobius"/>
    </source>
</evidence>
<reference evidence="3 4" key="1">
    <citation type="journal article" date="2021" name="Int. J. Syst. Evol. Microbiol.">
        <title>Reticulibacter mediterranei gen. nov., sp. nov., within the new family Reticulibacteraceae fam. nov., and Ktedonospora formicarum gen. nov., sp. nov., Ktedonobacter robiniae sp. nov., Dictyobacter formicarum sp. nov. and Dictyobacter arantiisoli sp. nov., belonging to the class Ktedonobacteria.</title>
        <authorList>
            <person name="Yabe S."/>
            <person name="Zheng Y."/>
            <person name="Wang C.M."/>
            <person name="Sakai Y."/>
            <person name="Abe K."/>
            <person name="Yokota A."/>
            <person name="Donadio S."/>
            <person name="Cavaletti L."/>
            <person name="Monciardini P."/>
        </authorList>
    </citation>
    <scope>NUCLEOTIDE SEQUENCE [LARGE SCALE GENOMIC DNA]</scope>
    <source>
        <strain evidence="3 4">SOSP1-9</strain>
    </source>
</reference>
<evidence type="ECO:0000256" key="1">
    <source>
        <dbReference type="SAM" id="MobiDB-lite"/>
    </source>
</evidence>
<dbReference type="Proteomes" id="UP000635565">
    <property type="component" value="Unassembled WGS sequence"/>
</dbReference>
<sequence>MPQSQHIIKNLARSSPHSNCFHLSQLYSRGLPLVLLLLAGILLLKAVVISHPKERRKHIKYSCGIFLLALLCLSHQWFWILPGLGLYKLLPTLTKIINAYRPRLTQPDQKQDVSYQEYYSPQARTPTEEGSASLHYQYLSSYYSYDEQPQALYPQVQPPR</sequence>
<keyword evidence="2" id="KW-0812">Transmembrane</keyword>
<keyword evidence="2" id="KW-0472">Membrane</keyword>
<evidence type="ECO:0000313" key="3">
    <source>
        <dbReference type="EMBL" id="GHO85294.1"/>
    </source>
</evidence>
<protein>
    <submittedName>
        <fullName evidence="3">Uncharacterized protein</fullName>
    </submittedName>
</protein>
<keyword evidence="4" id="KW-1185">Reference proteome</keyword>
<keyword evidence="2" id="KW-1133">Transmembrane helix</keyword>
<feature type="compositionally biased region" description="Polar residues" evidence="1">
    <location>
        <begin position="111"/>
        <end position="130"/>
    </location>
</feature>
<proteinExistence type="predicted"/>
<accession>A0ABQ3VHX4</accession>
<feature type="transmembrane region" description="Helical" evidence="2">
    <location>
        <begin position="61"/>
        <end position="80"/>
    </location>
</feature>
<feature type="transmembrane region" description="Helical" evidence="2">
    <location>
        <begin position="31"/>
        <end position="49"/>
    </location>
</feature>
<evidence type="ECO:0000313" key="4">
    <source>
        <dbReference type="Proteomes" id="UP000635565"/>
    </source>
</evidence>
<name>A0ABQ3VHX4_9CHLR</name>
<gene>
    <name evidence="3" type="ORF">KSZ_33000</name>
</gene>
<feature type="region of interest" description="Disordered" evidence="1">
    <location>
        <begin position="111"/>
        <end position="131"/>
    </location>
</feature>
<dbReference type="RefSeq" id="WP_201362951.1">
    <property type="nucleotide sequence ID" value="NZ_BNJJ01000008.1"/>
</dbReference>
<comment type="caution">
    <text evidence="3">The sequence shown here is derived from an EMBL/GenBank/DDBJ whole genome shotgun (WGS) entry which is preliminary data.</text>
</comment>
<dbReference type="EMBL" id="BNJJ01000008">
    <property type="protein sequence ID" value="GHO85294.1"/>
    <property type="molecule type" value="Genomic_DNA"/>
</dbReference>
<organism evidence="3 4">
    <name type="scientific">Dictyobacter formicarum</name>
    <dbReference type="NCBI Taxonomy" id="2778368"/>
    <lineage>
        <taxon>Bacteria</taxon>
        <taxon>Bacillati</taxon>
        <taxon>Chloroflexota</taxon>
        <taxon>Ktedonobacteria</taxon>
        <taxon>Ktedonobacterales</taxon>
        <taxon>Dictyobacteraceae</taxon>
        <taxon>Dictyobacter</taxon>
    </lineage>
</organism>